<keyword evidence="3" id="KW-1185">Reference proteome</keyword>
<proteinExistence type="predicted"/>
<evidence type="ECO:0000313" key="4">
    <source>
        <dbReference type="RefSeq" id="XP_032822647.1"/>
    </source>
</evidence>
<gene>
    <name evidence="4" type="primary">LOC116949425</name>
</gene>
<sequence>MRSRHACASGASVQQQLLLLLLAALRVHKAAATGAASAIADGAHGRNIIVLEEGCTPFPMPPDRTCLGPRGPGHPSVSVSPERPSQAGRDALRLSWSPSPHRHNRLKGFQVTLLGLTGDMGRWTCWEVLLRKVPPDTQFLLTSHDLRLGVNYSITIQTLPPAGVDCPQNSHTMLHYHTRSCEEILSLEGPSLEDFCIPDWKPAQVNASVDGSTVTVKFWVATPVHRVRGYNLYLGKPHDSDVPNFYAWFPRIFTMATVQGEQVNEKFASHTFRDLKPGDYTVQVAAQKVDAIRSKPTLFTISEGPETPPAPRAATACALPSGKREREKCAEEKGLLGKSGSSSRDEVSRLKKEIKKLNSKFARLKKKAQRPRKKKRRQRPAGSY</sequence>
<feature type="region of interest" description="Disordered" evidence="1">
    <location>
        <begin position="61"/>
        <end position="89"/>
    </location>
</feature>
<dbReference type="RefSeq" id="XP_032822647.1">
    <property type="nucleotide sequence ID" value="XM_032966756.1"/>
</dbReference>
<accession>A0AAJ7TU24</accession>
<keyword evidence="2" id="KW-0732">Signal</keyword>
<dbReference type="SUPFAM" id="SSF49265">
    <property type="entry name" value="Fibronectin type III"/>
    <property type="match status" value="1"/>
</dbReference>
<evidence type="ECO:0000256" key="1">
    <source>
        <dbReference type="SAM" id="MobiDB-lite"/>
    </source>
</evidence>
<evidence type="ECO:0000256" key="2">
    <source>
        <dbReference type="SAM" id="SignalP"/>
    </source>
</evidence>
<name>A0AAJ7TU24_PETMA</name>
<dbReference type="InterPro" id="IPR036116">
    <property type="entry name" value="FN3_sf"/>
</dbReference>
<dbReference type="Proteomes" id="UP001318040">
    <property type="component" value="Chromosome 36"/>
</dbReference>
<feature type="region of interest" description="Disordered" evidence="1">
    <location>
        <begin position="299"/>
        <end position="384"/>
    </location>
</feature>
<dbReference type="KEGG" id="pmrn:116949425"/>
<evidence type="ECO:0000313" key="3">
    <source>
        <dbReference type="Proteomes" id="UP001318040"/>
    </source>
</evidence>
<feature type="compositionally biased region" description="Basic residues" evidence="1">
    <location>
        <begin position="352"/>
        <end position="384"/>
    </location>
</feature>
<feature type="chain" id="PRO_5042609132" evidence="2">
    <location>
        <begin position="33"/>
        <end position="384"/>
    </location>
</feature>
<feature type="signal peptide" evidence="2">
    <location>
        <begin position="1"/>
        <end position="32"/>
    </location>
</feature>
<dbReference type="CDD" id="cd00063">
    <property type="entry name" value="FN3"/>
    <property type="match status" value="1"/>
</dbReference>
<feature type="compositionally biased region" description="Basic and acidic residues" evidence="1">
    <location>
        <begin position="322"/>
        <end position="335"/>
    </location>
</feature>
<dbReference type="InterPro" id="IPR003961">
    <property type="entry name" value="FN3_dom"/>
</dbReference>
<protein>
    <submittedName>
        <fullName evidence="4">Uncharacterized protein LOC116949425</fullName>
    </submittedName>
</protein>
<organism evidence="3 4">
    <name type="scientific">Petromyzon marinus</name>
    <name type="common">Sea lamprey</name>
    <dbReference type="NCBI Taxonomy" id="7757"/>
    <lineage>
        <taxon>Eukaryota</taxon>
        <taxon>Metazoa</taxon>
        <taxon>Chordata</taxon>
        <taxon>Craniata</taxon>
        <taxon>Vertebrata</taxon>
        <taxon>Cyclostomata</taxon>
        <taxon>Hyperoartia</taxon>
        <taxon>Petromyzontiformes</taxon>
        <taxon>Petromyzontidae</taxon>
        <taxon>Petromyzon</taxon>
    </lineage>
</organism>
<reference evidence="4" key="1">
    <citation type="submission" date="2025-08" db="UniProtKB">
        <authorList>
            <consortium name="RefSeq"/>
        </authorList>
    </citation>
    <scope>IDENTIFICATION</scope>
    <source>
        <tissue evidence="4">Sperm</tissue>
    </source>
</reference>
<dbReference type="AlphaFoldDB" id="A0AAJ7TU24"/>